<dbReference type="eggNOG" id="KOG1437">
    <property type="taxonomic scope" value="Eukaryota"/>
</dbReference>
<dbReference type="SUPFAM" id="SSF82153">
    <property type="entry name" value="FAS1 domain"/>
    <property type="match status" value="2"/>
</dbReference>
<protein>
    <recommendedName>
        <fullName evidence="3">FAS1 domain-containing protein</fullName>
    </recommendedName>
</protein>
<dbReference type="SMART" id="SM00554">
    <property type="entry name" value="FAS1"/>
    <property type="match status" value="2"/>
</dbReference>
<gene>
    <name evidence="4" type="ORF">PGUG_04896</name>
</gene>
<evidence type="ECO:0000259" key="3">
    <source>
        <dbReference type="PROSITE" id="PS50213"/>
    </source>
</evidence>
<dbReference type="GO" id="GO:0000329">
    <property type="term" value="C:fungal-type vacuole membrane"/>
    <property type="evidence" value="ECO:0007669"/>
    <property type="project" value="TreeGrafter"/>
</dbReference>
<dbReference type="Gene3D" id="2.30.180.10">
    <property type="entry name" value="FAS1 domain"/>
    <property type="match status" value="2"/>
</dbReference>
<keyword evidence="2" id="KW-1133">Transmembrane helix</keyword>
<dbReference type="Pfam" id="PF02469">
    <property type="entry name" value="Fasciclin"/>
    <property type="match status" value="2"/>
</dbReference>
<dbReference type="RefSeq" id="XP_001482941.2">
    <property type="nucleotide sequence ID" value="XM_001482891.1"/>
</dbReference>
<reference evidence="4 5" key="1">
    <citation type="journal article" date="2009" name="Nature">
        <title>Evolution of pathogenicity and sexual reproduction in eight Candida genomes.</title>
        <authorList>
            <person name="Butler G."/>
            <person name="Rasmussen M.D."/>
            <person name="Lin M.F."/>
            <person name="Santos M.A."/>
            <person name="Sakthikumar S."/>
            <person name="Munro C.A."/>
            <person name="Rheinbay E."/>
            <person name="Grabherr M."/>
            <person name="Forche A."/>
            <person name="Reedy J.L."/>
            <person name="Agrafioti I."/>
            <person name="Arnaud M.B."/>
            <person name="Bates S."/>
            <person name="Brown A.J."/>
            <person name="Brunke S."/>
            <person name="Costanzo M.C."/>
            <person name="Fitzpatrick D.A."/>
            <person name="de Groot P.W."/>
            <person name="Harris D."/>
            <person name="Hoyer L.L."/>
            <person name="Hube B."/>
            <person name="Klis F.M."/>
            <person name="Kodira C."/>
            <person name="Lennard N."/>
            <person name="Logue M.E."/>
            <person name="Martin R."/>
            <person name="Neiman A.M."/>
            <person name="Nikolaou E."/>
            <person name="Quail M.A."/>
            <person name="Quinn J."/>
            <person name="Santos M.C."/>
            <person name="Schmitzberger F.F."/>
            <person name="Sherlock G."/>
            <person name="Shah P."/>
            <person name="Silverstein K.A."/>
            <person name="Skrzypek M.S."/>
            <person name="Soll D."/>
            <person name="Staggs R."/>
            <person name="Stansfield I."/>
            <person name="Stumpf M.P."/>
            <person name="Sudbery P.E."/>
            <person name="Srikantha T."/>
            <person name="Zeng Q."/>
            <person name="Berman J."/>
            <person name="Berriman M."/>
            <person name="Heitman J."/>
            <person name="Gow N.A."/>
            <person name="Lorenz M.C."/>
            <person name="Birren B.W."/>
            <person name="Kellis M."/>
            <person name="Cuomo C.A."/>
        </authorList>
    </citation>
    <scope>NUCLEOTIDE SEQUENCE [LARGE SCALE GENOMIC DNA]</scope>
    <source>
        <strain evidence="5">ATCC 6260 / CBS 566 / DSM 6381 / JCM 1539 / NBRC 10279 / NRRL Y-324</strain>
    </source>
</reference>
<dbReference type="GO" id="GO:0016236">
    <property type="term" value="P:macroautophagy"/>
    <property type="evidence" value="ECO:0007669"/>
    <property type="project" value="TreeGrafter"/>
</dbReference>
<dbReference type="PANTHER" id="PTHR10900">
    <property type="entry name" value="PERIOSTIN-RELATED"/>
    <property type="match status" value="1"/>
</dbReference>
<evidence type="ECO:0000313" key="4">
    <source>
        <dbReference type="EMBL" id="EDK40798.2"/>
    </source>
</evidence>
<feature type="region of interest" description="Disordered" evidence="1">
    <location>
        <begin position="934"/>
        <end position="954"/>
    </location>
</feature>
<feature type="domain" description="FAS1" evidence="3">
    <location>
        <begin position="73"/>
        <end position="205"/>
    </location>
</feature>
<dbReference type="Proteomes" id="UP000001997">
    <property type="component" value="Unassembled WGS sequence"/>
</dbReference>
<name>A5DNP5_PICGU</name>
<dbReference type="InterPro" id="IPR050904">
    <property type="entry name" value="Adhesion/Biosynth-related"/>
</dbReference>
<keyword evidence="2" id="KW-0812">Transmembrane</keyword>
<evidence type="ECO:0000256" key="2">
    <source>
        <dbReference type="SAM" id="Phobius"/>
    </source>
</evidence>
<organism evidence="4 5">
    <name type="scientific">Meyerozyma guilliermondii (strain ATCC 6260 / CBS 566 / DSM 6381 / JCM 1539 / NBRC 10279 / NRRL Y-324)</name>
    <name type="common">Yeast</name>
    <name type="synonym">Candida guilliermondii</name>
    <dbReference type="NCBI Taxonomy" id="294746"/>
    <lineage>
        <taxon>Eukaryota</taxon>
        <taxon>Fungi</taxon>
        <taxon>Dikarya</taxon>
        <taxon>Ascomycota</taxon>
        <taxon>Saccharomycotina</taxon>
        <taxon>Pichiomycetes</taxon>
        <taxon>Debaryomycetaceae</taxon>
        <taxon>Meyerozyma</taxon>
    </lineage>
</organism>
<dbReference type="HOGENOM" id="CLU_008441_0_0_1"/>
<feature type="transmembrane region" description="Helical" evidence="2">
    <location>
        <begin position="899"/>
        <end position="926"/>
    </location>
</feature>
<dbReference type="GeneID" id="5124912"/>
<evidence type="ECO:0000256" key="1">
    <source>
        <dbReference type="SAM" id="MobiDB-lite"/>
    </source>
</evidence>
<dbReference type="InParanoid" id="A5DNP5"/>
<proteinExistence type="predicted"/>
<dbReference type="PANTHER" id="PTHR10900:SF77">
    <property type="entry name" value="FI19380P1"/>
    <property type="match status" value="1"/>
</dbReference>
<accession>A5DNP5</accession>
<sequence length="1021" mass="115030">MASVTPWGRSRNPAQHTFCYRFNYCYLRSFMIGVFEIWKRGPFTALLAALLLLVSPGYSRPTETTSLDPSPTPSTIIDVLSADIEYSYFLRMLQRNGMVPIINGLGNVTLLAPINSAFAEDEANNFDPNSLLRYIINQRVRVGYMGKKEMLFETLSQTPSGNYTISISPDFDSQEYVVDKIAAIVEPDVYAKHQQSFIQGIDRLLPERPSACEILMGNYQVDGHAITFVQQLFQILFSEEDVEVAEKKKKKKKKHPKYPVVPETCSEFLNKTKTVFIPSDSYVNSSLSKLQRRYYLALYHDFMNPDFDTTKDAVKEMKRDVTSLLNNLLIPEYILGANGTGKAYKAPSGTIYNTSLATNSSRLLLNDQVIASTSAVASDKVLHIFDDQKHKFFDSLSISLAPMIPRKALYALHLSHFVQELELHNLESLINGSSSNQTIFIDIDSRDDISDDLKSSTYGSYSTSAKQSLQYQFLEGAQEFKGYSRRLLDSKFCSKKKMGSCYKVKVASSNVSTTINDDVNLTREPIRCVNDTYIYFADDDIDAPINFKQTLGQMISKTDNKDDLWHLDASSCFKTIEILKEFKLLSLAENAQGYTVFLPISNSKAGTSTRTHWDRLGLVLRYLNNNEKEFKKVVKNLFVEGLIYSDFQGENTTFKTLQGEDLKIQNKNLKAYSNDITLNDTQLELPLAGDILFNQGVIQAIDQVLLPQSLQISTRDLIEATFEATHKAHYILDFLEQFPKLSSMVLGPDPNHSLLIPSPSSLKDFNVTVSFPELLEFLEMHLIPNSELPKLLSCVDGGSVFSDHTVTAQSGLLSTNHSDVMLSCRHSQNSDTTYLKFHEKDNLPISSYDKDHEVKVVSHGCSLGDQSGKAQTCVFLINKPLNLDWLNHSKHDNFLHIHLGFVSVGVGIILGLILFGAVFFLLVLCLEKPRKGPMSRPTNTFEEEQESNFMGVRSSEEEGIPWDRGYETDCDIASETESLLPYKKKSKHRDYKAGGSTAPVSIRTQDITKHLNRERNLPGNY</sequence>
<dbReference type="OMA" id="FCSSNKR"/>
<dbReference type="InterPro" id="IPR000782">
    <property type="entry name" value="FAS1_domain"/>
</dbReference>
<dbReference type="KEGG" id="pgu:PGUG_04896"/>
<dbReference type="InterPro" id="IPR036378">
    <property type="entry name" value="FAS1_dom_sf"/>
</dbReference>
<feature type="domain" description="FAS1" evidence="3">
    <location>
        <begin position="557"/>
        <end position="705"/>
    </location>
</feature>
<keyword evidence="2" id="KW-0472">Membrane</keyword>
<keyword evidence="5" id="KW-1185">Reference proteome</keyword>
<evidence type="ECO:0000313" key="5">
    <source>
        <dbReference type="Proteomes" id="UP000001997"/>
    </source>
</evidence>
<dbReference type="STRING" id="294746.A5DNP5"/>
<dbReference type="OrthoDB" id="286301at2759"/>
<dbReference type="PROSITE" id="PS50213">
    <property type="entry name" value="FAS1"/>
    <property type="match status" value="2"/>
</dbReference>
<dbReference type="AlphaFoldDB" id="A5DNP5"/>
<dbReference type="FunCoup" id="A5DNP5">
    <property type="interactions" value="22"/>
</dbReference>
<dbReference type="EMBL" id="CH408160">
    <property type="protein sequence ID" value="EDK40798.2"/>
    <property type="molecule type" value="Genomic_DNA"/>
</dbReference>